<proteinExistence type="predicted"/>
<name>A0ABN9QB51_9DINO</name>
<feature type="region of interest" description="Disordered" evidence="1">
    <location>
        <begin position="128"/>
        <end position="205"/>
    </location>
</feature>
<evidence type="ECO:0000256" key="1">
    <source>
        <dbReference type="SAM" id="MobiDB-lite"/>
    </source>
</evidence>
<dbReference type="EMBL" id="CAUYUJ010002950">
    <property type="protein sequence ID" value="CAK0803106.1"/>
    <property type="molecule type" value="Genomic_DNA"/>
</dbReference>
<keyword evidence="3" id="KW-1185">Reference proteome</keyword>
<reference evidence="2" key="1">
    <citation type="submission" date="2023-10" db="EMBL/GenBank/DDBJ databases">
        <authorList>
            <person name="Chen Y."/>
            <person name="Shah S."/>
            <person name="Dougan E. K."/>
            <person name="Thang M."/>
            <person name="Chan C."/>
        </authorList>
    </citation>
    <scope>NUCLEOTIDE SEQUENCE [LARGE SCALE GENOMIC DNA]</scope>
</reference>
<protein>
    <submittedName>
        <fullName evidence="2">Uncharacterized protein</fullName>
    </submittedName>
</protein>
<dbReference type="Proteomes" id="UP001189429">
    <property type="component" value="Unassembled WGS sequence"/>
</dbReference>
<comment type="caution">
    <text evidence="2">The sequence shown here is derived from an EMBL/GenBank/DDBJ whole genome shotgun (WGS) entry which is preliminary data.</text>
</comment>
<evidence type="ECO:0000313" key="3">
    <source>
        <dbReference type="Proteomes" id="UP001189429"/>
    </source>
</evidence>
<feature type="non-terminal residue" evidence="2">
    <location>
        <position position="205"/>
    </location>
</feature>
<evidence type="ECO:0000313" key="2">
    <source>
        <dbReference type="EMBL" id="CAK0803106.1"/>
    </source>
</evidence>
<sequence length="205" mass="20746">MNAVDPRTPRNGLPKRAFAALTPKLSFPPTMGMPFQSWKSSSTAVTMKTRAANKACAPRDTLPGAAWYASATKSTACHPARAQMHGRPGCGTAAASPGDGAAPAGAGLAAAAAALSTGLAAELALAHAKDPPTAADPTRRRAQRGRAAGGKAEGIRRQRSSAVVQGGGAPRSRVGPRARHGCGTGRGGQREAKNDTGMSSRTSAW</sequence>
<feature type="compositionally biased region" description="Polar residues" evidence="1">
    <location>
        <begin position="196"/>
        <end position="205"/>
    </location>
</feature>
<gene>
    <name evidence="2" type="ORF">PCOR1329_LOCUS10408</name>
</gene>
<accession>A0ABN9QB51</accession>
<organism evidence="2 3">
    <name type="scientific">Prorocentrum cordatum</name>
    <dbReference type="NCBI Taxonomy" id="2364126"/>
    <lineage>
        <taxon>Eukaryota</taxon>
        <taxon>Sar</taxon>
        <taxon>Alveolata</taxon>
        <taxon>Dinophyceae</taxon>
        <taxon>Prorocentrales</taxon>
        <taxon>Prorocentraceae</taxon>
        <taxon>Prorocentrum</taxon>
    </lineage>
</organism>